<sequence>MATTEPVRDGRCPQCNSRVRPLHSGSAPVLDSSFTAPMWVPKVCTNQLCEWVEPEPN</sequence>
<name>A0A5S5CZD1_9ACTN</name>
<comment type="caution">
    <text evidence="1">The sequence shown here is derived from an EMBL/GenBank/DDBJ whole genome shotgun (WGS) entry which is preliminary data.</text>
</comment>
<accession>A0A5S5CZD1</accession>
<gene>
    <name evidence="1" type="ORF">BD833_104148</name>
</gene>
<proteinExistence type="predicted"/>
<organism evidence="1 2">
    <name type="scientific">Blastococcus xanthinilyticus</name>
    <dbReference type="NCBI Taxonomy" id="1564164"/>
    <lineage>
        <taxon>Bacteria</taxon>
        <taxon>Bacillati</taxon>
        <taxon>Actinomycetota</taxon>
        <taxon>Actinomycetes</taxon>
        <taxon>Geodermatophilales</taxon>
        <taxon>Geodermatophilaceae</taxon>
        <taxon>Blastococcus</taxon>
    </lineage>
</organism>
<reference evidence="1 2" key="1">
    <citation type="submission" date="2019-07" db="EMBL/GenBank/DDBJ databases">
        <title>Genomic Encyclopedia of Archaeal and Bacterial Type Strains, Phase II (KMG-II): from individual species to whole genera.</title>
        <authorList>
            <person name="Goeker M."/>
        </authorList>
    </citation>
    <scope>NUCLEOTIDE SEQUENCE [LARGE SCALE GENOMIC DNA]</scope>
    <source>
        <strain evidence="1 2">DSM 46842</strain>
    </source>
</reference>
<dbReference type="Proteomes" id="UP000322499">
    <property type="component" value="Unassembled WGS sequence"/>
</dbReference>
<keyword evidence="2" id="KW-1185">Reference proteome</keyword>
<protein>
    <submittedName>
        <fullName evidence="1">Uncharacterized protein</fullName>
    </submittedName>
</protein>
<evidence type="ECO:0000313" key="2">
    <source>
        <dbReference type="Proteomes" id="UP000322499"/>
    </source>
</evidence>
<evidence type="ECO:0000313" key="1">
    <source>
        <dbReference type="EMBL" id="TYP88444.1"/>
    </source>
</evidence>
<dbReference type="EMBL" id="VNHW01000004">
    <property type="protein sequence ID" value="TYP88444.1"/>
    <property type="molecule type" value="Genomic_DNA"/>
</dbReference>
<dbReference type="AlphaFoldDB" id="A0A5S5CZD1"/>